<dbReference type="InterPro" id="IPR025736">
    <property type="entry name" value="PucR_C-HTH_dom"/>
</dbReference>
<protein>
    <submittedName>
        <fullName evidence="4">PucR family transcriptional regulator</fullName>
    </submittedName>
</protein>
<evidence type="ECO:0000259" key="2">
    <source>
        <dbReference type="Pfam" id="PF13556"/>
    </source>
</evidence>
<dbReference type="InterPro" id="IPR041522">
    <property type="entry name" value="CdaR_GGDEF"/>
</dbReference>
<organism evidence="4 5">
    <name type="scientific">Actinomadura yumaensis</name>
    <dbReference type="NCBI Taxonomy" id="111807"/>
    <lineage>
        <taxon>Bacteria</taxon>
        <taxon>Bacillati</taxon>
        <taxon>Actinomycetota</taxon>
        <taxon>Actinomycetes</taxon>
        <taxon>Streptosporangiales</taxon>
        <taxon>Thermomonosporaceae</taxon>
        <taxon>Actinomadura</taxon>
    </lineage>
</organism>
<dbReference type="Gene3D" id="1.10.10.2840">
    <property type="entry name" value="PucR C-terminal helix-turn-helix domain"/>
    <property type="match status" value="1"/>
</dbReference>
<dbReference type="InterPro" id="IPR042070">
    <property type="entry name" value="PucR_C-HTH_sf"/>
</dbReference>
<evidence type="ECO:0000259" key="3">
    <source>
        <dbReference type="Pfam" id="PF17853"/>
    </source>
</evidence>
<feature type="domain" description="CdaR GGDEF-like" evidence="3">
    <location>
        <begin position="273"/>
        <end position="395"/>
    </location>
</feature>
<feature type="domain" description="PucR C-terminal helix-turn-helix" evidence="2">
    <location>
        <begin position="449"/>
        <end position="507"/>
    </location>
</feature>
<dbReference type="EMBL" id="JBHSXS010000061">
    <property type="protein sequence ID" value="MFC6886841.1"/>
    <property type="molecule type" value="Genomic_DNA"/>
</dbReference>
<dbReference type="Proteomes" id="UP001596380">
    <property type="component" value="Unassembled WGS sequence"/>
</dbReference>
<keyword evidence="5" id="KW-1185">Reference proteome</keyword>
<sequence length="510" mass="52374">MPADLLAAPGVPARLTALAGPLTGRPVGGARLVEDPTSLSALPDGSLAILTGPASERATGYRLDVALRDLTAVGGSALVLTSRTVPPVPLTARLIAERGGLALLHAAADPPVLPGPLDLAALAGAFTRVIGRDAEDALVRLSAAIDALLNAGDTTHGAHSTQGLDAAKGGGGVEGADGDARRVLAAVTAALGVPLRAGRAGPGEIGAVAHGHGGEVAVAAPRSGGHLDRAVALAVRLAARAIARADDTGDSPVRSRSLLLSELLIAPEGQALRLLSRARALGLPVDGWHIVLRVEPAALHGADRYDLLDAADRAALRVLRTTGGHWNSARADDALLLIRSQPGDPGLRAAVETTERLLAGLRDRFPGADLRCGVGGAHQGPLGLRASAREARTALARGGPRGGRPVTVHDLAGLDRMLGEWYASEAARASAEELLAPITGLGPDRARPLLRTLQAYLDHQGSPARAAEELHLHRNAVSDRIRRASTLLAVDLNDPEQRLALQLACRALHH</sequence>
<evidence type="ECO:0000313" key="5">
    <source>
        <dbReference type="Proteomes" id="UP001596380"/>
    </source>
</evidence>
<dbReference type="RefSeq" id="WP_160826090.1">
    <property type="nucleotide sequence ID" value="NZ_JBHSXE010000001.1"/>
</dbReference>
<evidence type="ECO:0000313" key="4">
    <source>
        <dbReference type="EMBL" id="MFC6886841.1"/>
    </source>
</evidence>
<accession>A0ABW2D0S8</accession>
<proteinExistence type="inferred from homology"/>
<dbReference type="InterPro" id="IPR051448">
    <property type="entry name" value="CdaR-like_regulators"/>
</dbReference>
<dbReference type="Pfam" id="PF13556">
    <property type="entry name" value="HTH_30"/>
    <property type="match status" value="1"/>
</dbReference>
<name>A0ABW2D0S8_9ACTN</name>
<dbReference type="PANTHER" id="PTHR33744:SF1">
    <property type="entry name" value="DNA-BINDING TRANSCRIPTIONAL ACTIVATOR ADER"/>
    <property type="match status" value="1"/>
</dbReference>
<gene>
    <name evidence="4" type="ORF">ACFQKB_44250</name>
</gene>
<evidence type="ECO:0000256" key="1">
    <source>
        <dbReference type="ARBA" id="ARBA00006754"/>
    </source>
</evidence>
<dbReference type="PANTHER" id="PTHR33744">
    <property type="entry name" value="CARBOHYDRATE DIACID REGULATOR"/>
    <property type="match status" value="1"/>
</dbReference>
<reference evidence="5" key="1">
    <citation type="journal article" date="2019" name="Int. J. Syst. Evol. Microbiol.">
        <title>The Global Catalogue of Microorganisms (GCM) 10K type strain sequencing project: providing services to taxonomists for standard genome sequencing and annotation.</title>
        <authorList>
            <consortium name="The Broad Institute Genomics Platform"/>
            <consortium name="The Broad Institute Genome Sequencing Center for Infectious Disease"/>
            <person name="Wu L."/>
            <person name="Ma J."/>
        </authorList>
    </citation>
    <scope>NUCLEOTIDE SEQUENCE [LARGE SCALE GENOMIC DNA]</scope>
    <source>
        <strain evidence="5">JCM 3369</strain>
    </source>
</reference>
<comment type="caution">
    <text evidence="4">The sequence shown here is derived from an EMBL/GenBank/DDBJ whole genome shotgun (WGS) entry which is preliminary data.</text>
</comment>
<dbReference type="Pfam" id="PF17853">
    <property type="entry name" value="GGDEF_2"/>
    <property type="match status" value="1"/>
</dbReference>
<comment type="similarity">
    <text evidence="1">Belongs to the CdaR family.</text>
</comment>